<evidence type="ECO:0000256" key="7">
    <source>
        <dbReference type="RuleBase" id="RU363034"/>
    </source>
</evidence>
<evidence type="ECO:0000256" key="2">
    <source>
        <dbReference type="ARBA" id="ARBA00022670"/>
    </source>
</evidence>
<dbReference type="Gene3D" id="2.40.10.10">
    <property type="entry name" value="Trypsin-like serine proteases"/>
    <property type="match status" value="3"/>
</dbReference>
<keyword evidence="2 7" id="KW-0645">Protease</keyword>
<feature type="transmembrane region" description="Helical" evidence="8">
    <location>
        <begin position="18"/>
        <end position="39"/>
    </location>
</feature>
<keyword evidence="8" id="KW-0472">Membrane</keyword>
<dbReference type="InterPro" id="IPR043504">
    <property type="entry name" value="Peptidase_S1_PA_chymotrypsin"/>
</dbReference>
<accession>A0ABQ7TPE4</accession>
<dbReference type="InterPro" id="IPR015352">
    <property type="entry name" value="Hepsin-SRCR_dom"/>
</dbReference>
<evidence type="ECO:0000256" key="1">
    <source>
        <dbReference type="ARBA" id="ARBA00009228"/>
    </source>
</evidence>
<evidence type="ECO:0000259" key="9">
    <source>
        <dbReference type="PROSITE" id="PS50240"/>
    </source>
</evidence>
<dbReference type="InterPro" id="IPR001254">
    <property type="entry name" value="Trypsin_dom"/>
</dbReference>
<dbReference type="Pfam" id="PF09272">
    <property type="entry name" value="Hepsin-SRCR"/>
    <property type="match status" value="2"/>
</dbReference>
<keyword evidence="11" id="KW-1185">Reference proteome</keyword>
<evidence type="ECO:0000313" key="10">
    <source>
        <dbReference type="EMBL" id="KAH0631352.1"/>
    </source>
</evidence>
<keyword evidence="8" id="KW-0812">Transmembrane</keyword>
<dbReference type="EMBL" id="JAIPUX010000035">
    <property type="protein sequence ID" value="KAH0631352.1"/>
    <property type="molecule type" value="Genomic_DNA"/>
</dbReference>
<dbReference type="PANTHER" id="PTHR24252">
    <property type="entry name" value="ACROSIN-RELATED"/>
    <property type="match status" value="1"/>
</dbReference>
<evidence type="ECO:0000256" key="3">
    <source>
        <dbReference type="ARBA" id="ARBA00022801"/>
    </source>
</evidence>
<reference evidence="10 11" key="1">
    <citation type="journal article" date="2022" name="Gigascience">
        <title>A chromosome-level genome assembly and annotation of the desert horned lizard, Phrynosoma platyrhinos, provides insight into chromosomal rearrangements among reptiles.</title>
        <authorList>
            <person name="Koochekian N."/>
            <person name="Ascanio A."/>
            <person name="Farleigh K."/>
            <person name="Card D.C."/>
            <person name="Schield D.R."/>
            <person name="Castoe T.A."/>
            <person name="Jezkova T."/>
        </authorList>
    </citation>
    <scope>NUCLEOTIDE SEQUENCE [LARGE SCALE GENOMIC DNA]</scope>
    <source>
        <strain evidence="10">NK-2021</strain>
    </source>
</reference>
<dbReference type="PRINTS" id="PR00722">
    <property type="entry name" value="CHYMOTRYPSIN"/>
</dbReference>
<keyword evidence="8" id="KW-1133">Transmembrane helix</keyword>
<dbReference type="CDD" id="cd00190">
    <property type="entry name" value="Tryp_SPc"/>
    <property type="match status" value="1"/>
</dbReference>
<keyword evidence="3 7" id="KW-0378">Hydrolase</keyword>
<dbReference type="PANTHER" id="PTHR24252:SF27">
    <property type="entry name" value="TRANSMEMBRANE PROTEASE SERINE 3-LIKE"/>
    <property type="match status" value="1"/>
</dbReference>
<name>A0ABQ7TPE4_PHRPL</name>
<protein>
    <recommendedName>
        <fullName evidence="9">Peptidase S1 domain-containing protein</fullName>
    </recommendedName>
</protein>
<dbReference type="PROSITE" id="PS50240">
    <property type="entry name" value="TRYPSIN_DOM"/>
    <property type="match status" value="1"/>
</dbReference>
<dbReference type="PROSITE" id="PS00135">
    <property type="entry name" value="TRYPSIN_SER"/>
    <property type="match status" value="1"/>
</dbReference>
<evidence type="ECO:0000256" key="5">
    <source>
        <dbReference type="ARBA" id="ARBA00023157"/>
    </source>
</evidence>
<gene>
    <name evidence="10" type="ORF">JD844_005644</name>
</gene>
<keyword evidence="5" id="KW-1015">Disulfide bond</keyword>
<dbReference type="PROSITE" id="PS00134">
    <property type="entry name" value="TRYPSIN_HIS"/>
    <property type="match status" value="1"/>
</dbReference>
<dbReference type="Proteomes" id="UP000826234">
    <property type="component" value="Unassembled WGS sequence"/>
</dbReference>
<dbReference type="InterPro" id="IPR018114">
    <property type="entry name" value="TRYPSIN_HIS"/>
</dbReference>
<dbReference type="Gene3D" id="3.10.250.10">
    <property type="entry name" value="SRCR-like domain"/>
    <property type="match status" value="1"/>
</dbReference>
<dbReference type="SUPFAM" id="SSF50494">
    <property type="entry name" value="Trypsin-like serine proteases"/>
    <property type="match status" value="1"/>
</dbReference>
<dbReference type="InterPro" id="IPR001314">
    <property type="entry name" value="Peptidase_S1A"/>
</dbReference>
<dbReference type="InterPro" id="IPR036772">
    <property type="entry name" value="SRCR-like_dom_sf"/>
</dbReference>
<evidence type="ECO:0000256" key="8">
    <source>
        <dbReference type="SAM" id="Phobius"/>
    </source>
</evidence>
<dbReference type="InterPro" id="IPR009003">
    <property type="entry name" value="Peptidase_S1_PA"/>
</dbReference>
<organism evidence="10 11">
    <name type="scientific">Phrynosoma platyrhinos</name>
    <name type="common">Desert horned lizard</name>
    <dbReference type="NCBI Taxonomy" id="52577"/>
    <lineage>
        <taxon>Eukaryota</taxon>
        <taxon>Metazoa</taxon>
        <taxon>Chordata</taxon>
        <taxon>Craniata</taxon>
        <taxon>Vertebrata</taxon>
        <taxon>Euteleostomi</taxon>
        <taxon>Lepidosauria</taxon>
        <taxon>Squamata</taxon>
        <taxon>Bifurcata</taxon>
        <taxon>Unidentata</taxon>
        <taxon>Episquamata</taxon>
        <taxon>Toxicofera</taxon>
        <taxon>Iguania</taxon>
        <taxon>Phrynosomatidae</taxon>
        <taxon>Phrynosomatinae</taxon>
        <taxon>Phrynosoma</taxon>
    </lineage>
</organism>
<feature type="domain" description="Peptidase S1" evidence="9">
    <location>
        <begin position="192"/>
        <end position="434"/>
    </location>
</feature>
<comment type="caution">
    <text evidence="10">The sequence shown here is derived from an EMBL/GenBank/DDBJ whole genome shotgun (WGS) entry which is preliminary data.</text>
</comment>
<evidence type="ECO:0000313" key="11">
    <source>
        <dbReference type="Proteomes" id="UP000826234"/>
    </source>
</evidence>
<proteinExistence type="inferred from homology"/>
<evidence type="ECO:0000256" key="4">
    <source>
        <dbReference type="ARBA" id="ARBA00022825"/>
    </source>
</evidence>
<keyword evidence="4 7" id="KW-0720">Serine protease</keyword>
<sequence length="446" mass="48400">MAEKDGGLKACHWTPLKLVAVATTGLLLLAGIGAGIWAIDIVISSSCLYSIAVVSVLENENESLYTVQVSPGDLRLTVYDEDEGKWRLLCSSSFNALVAALTSEMVEAHKEEESRTEKYGKVSWAESSRINWLGLANRSLSHSVLAANSAGANGTSGYFCVNESQLPYARRLSEAIVVCEYCGRRKLSVDRIVGGQDASLGKWPWQVSLRYDGTHLCGGSVISDEWVITAAHCFPERNRVVSRWRVFVGAVSQSSTKGLQVGVTSIVYHGGYQPFQDPNSEENSNDIALMHLATPLSFNEFIQPVCLPALGQPLVDGKMCTVTGWGNTQYYGQQSDVLQEASMPIISTTVCNSPEYYGSQIRSRMFCAGFAAGGTDACQGDSGGPFVCEDSISQTSRWRLCGIVSWGTGCALPNKPGVYTKVNDFHGWIIHTMKSHAHTSGMVIQY</sequence>
<dbReference type="Pfam" id="PF00089">
    <property type="entry name" value="Trypsin"/>
    <property type="match status" value="1"/>
</dbReference>
<comment type="similarity">
    <text evidence="1">Belongs to the peptidase S1 family. Snake venom subfamily.</text>
</comment>
<keyword evidence="6" id="KW-0325">Glycoprotein</keyword>
<dbReference type="SMART" id="SM00020">
    <property type="entry name" value="Tryp_SPc"/>
    <property type="match status" value="1"/>
</dbReference>
<dbReference type="InterPro" id="IPR033116">
    <property type="entry name" value="TRYPSIN_SER"/>
</dbReference>
<evidence type="ECO:0000256" key="6">
    <source>
        <dbReference type="ARBA" id="ARBA00023180"/>
    </source>
</evidence>